<gene>
    <name evidence="1" type="ORF">NQ318_018446</name>
</gene>
<accession>A0AAV8X4D4</accession>
<proteinExistence type="predicted"/>
<evidence type="ECO:0000313" key="1">
    <source>
        <dbReference type="EMBL" id="KAJ8933377.1"/>
    </source>
</evidence>
<dbReference type="AlphaFoldDB" id="A0AAV8X4D4"/>
<sequence>MSSAFSRVEITFSELAHVLQASRNCKCWEMIVLFFRVTFFSLTPHRIGGGVGNHVYNSASVASYTGVIHCRIIGEILENFLSFCWCAVTGICLVCKTECRLPRLRVTHVTLCVINHSLQEKVTVHLTHQIYGLSNKTTHGTFRKDRHWCREEEENPFLICKCPALAAVRHSNFGATTIEPKEVTEAPLETVLNTFATSCATGGTCWSSAVDLVILCV</sequence>
<reference evidence="1" key="1">
    <citation type="journal article" date="2023" name="Insect Mol. Biol.">
        <title>Genome sequencing provides insights into the evolution of gene families encoding plant cell wall-degrading enzymes in longhorned beetles.</title>
        <authorList>
            <person name="Shin N.R."/>
            <person name="Okamura Y."/>
            <person name="Kirsch R."/>
            <person name="Pauchet Y."/>
        </authorList>
    </citation>
    <scope>NUCLEOTIDE SEQUENCE</scope>
    <source>
        <strain evidence="1">AMC_N1</strain>
    </source>
</reference>
<comment type="caution">
    <text evidence="1">The sequence shown here is derived from an EMBL/GenBank/DDBJ whole genome shotgun (WGS) entry which is preliminary data.</text>
</comment>
<evidence type="ECO:0000313" key="2">
    <source>
        <dbReference type="Proteomes" id="UP001162162"/>
    </source>
</evidence>
<dbReference type="Proteomes" id="UP001162162">
    <property type="component" value="Unassembled WGS sequence"/>
</dbReference>
<organism evidence="1 2">
    <name type="scientific">Aromia moschata</name>
    <dbReference type="NCBI Taxonomy" id="1265417"/>
    <lineage>
        <taxon>Eukaryota</taxon>
        <taxon>Metazoa</taxon>
        <taxon>Ecdysozoa</taxon>
        <taxon>Arthropoda</taxon>
        <taxon>Hexapoda</taxon>
        <taxon>Insecta</taxon>
        <taxon>Pterygota</taxon>
        <taxon>Neoptera</taxon>
        <taxon>Endopterygota</taxon>
        <taxon>Coleoptera</taxon>
        <taxon>Polyphaga</taxon>
        <taxon>Cucujiformia</taxon>
        <taxon>Chrysomeloidea</taxon>
        <taxon>Cerambycidae</taxon>
        <taxon>Cerambycinae</taxon>
        <taxon>Callichromatini</taxon>
        <taxon>Aromia</taxon>
    </lineage>
</organism>
<keyword evidence="2" id="KW-1185">Reference proteome</keyword>
<dbReference type="EMBL" id="JAPWTK010001233">
    <property type="protein sequence ID" value="KAJ8933377.1"/>
    <property type="molecule type" value="Genomic_DNA"/>
</dbReference>
<name>A0AAV8X4D4_9CUCU</name>
<protein>
    <submittedName>
        <fullName evidence="1">Uncharacterized protein</fullName>
    </submittedName>
</protein>